<accession>A0A9D4SR39</accession>
<gene>
    <name evidence="3" type="ORF">HPB52_023558</name>
</gene>
<comment type="caution">
    <text evidence="3">The sequence shown here is derived from an EMBL/GenBank/DDBJ whole genome shotgun (WGS) entry which is preliminary data.</text>
</comment>
<protein>
    <submittedName>
        <fullName evidence="3">Uncharacterized protein</fullName>
    </submittedName>
</protein>
<name>A0A9D4SR39_RHISA</name>
<dbReference type="VEuPathDB" id="VectorBase:RSAN_043299"/>
<comment type="subcellular location">
    <subcellularLocation>
        <location evidence="1">Cytoplasm</location>
    </subcellularLocation>
</comment>
<sequence length="99" mass="10555">MVSRHAAGAAGPLADDACGPTTLDWQPLSASSYAVGQLSGAVAVRDLRQPNQDVLHMELSDRPLHRILFCPETPSLLAVCADDSIVRVVDVSKTEDNIM</sequence>
<dbReference type="SUPFAM" id="SSF50978">
    <property type="entry name" value="WD40 repeat-like"/>
    <property type="match status" value="1"/>
</dbReference>
<keyword evidence="2" id="KW-0963">Cytoplasm</keyword>
<reference evidence="3" key="1">
    <citation type="journal article" date="2020" name="Cell">
        <title>Large-Scale Comparative Analyses of Tick Genomes Elucidate Their Genetic Diversity and Vector Capacities.</title>
        <authorList>
            <consortium name="Tick Genome and Microbiome Consortium (TIGMIC)"/>
            <person name="Jia N."/>
            <person name="Wang J."/>
            <person name="Shi W."/>
            <person name="Du L."/>
            <person name="Sun Y."/>
            <person name="Zhan W."/>
            <person name="Jiang J.F."/>
            <person name="Wang Q."/>
            <person name="Zhang B."/>
            <person name="Ji P."/>
            <person name="Bell-Sakyi L."/>
            <person name="Cui X.M."/>
            <person name="Yuan T.T."/>
            <person name="Jiang B.G."/>
            <person name="Yang W.F."/>
            <person name="Lam T.T."/>
            <person name="Chang Q.C."/>
            <person name="Ding S.J."/>
            <person name="Wang X.J."/>
            <person name="Zhu J.G."/>
            <person name="Ruan X.D."/>
            <person name="Zhao L."/>
            <person name="Wei J.T."/>
            <person name="Ye R.Z."/>
            <person name="Que T.C."/>
            <person name="Du C.H."/>
            <person name="Zhou Y.H."/>
            <person name="Cheng J.X."/>
            <person name="Dai P.F."/>
            <person name="Guo W.B."/>
            <person name="Han X.H."/>
            <person name="Huang E.J."/>
            <person name="Li L.F."/>
            <person name="Wei W."/>
            <person name="Gao Y.C."/>
            <person name="Liu J.Z."/>
            <person name="Shao H.Z."/>
            <person name="Wang X."/>
            <person name="Wang C.C."/>
            <person name="Yang T.C."/>
            <person name="Huo Q.B."/>
            <person name="Li W."/>
            <person name="Chen H.Y."/>
            <person name="Chen S.E."/>
            <person name="Zhou L.G."/>
            <person name="Ni X.B."/>
            <person name="Tian J.H."/>
            <person name="Sheng Y."/>
            <person name="Liu T."/>
            <person name="Pan Y.S."/>
            <person name="Xia L.Y."/>
            <person name="Li J."/>
            <person name="Zhao F."/>
            <person name="Cao W.C."/>
        </authorList>
    </citation>
    <scope>NUCLEOTIDE SEQUENCE</scope>
    <source>
        <strain evidence="3">Rsan-2018</strain>
    </source>
</reference>
<evidence type="ECO:0000256" key="2">
    <source>
        <dbReference type="ARBA" id="ARBA00022490"/>
    </source>
</evidence>
<dbReference type="Gene3D" id="2.130.10.10">
    <property type="entry name" value="YVTN repeat-like/Quinoprotein amine dehydrogenase"/>
    <property type="match status" value="1"/>
</dbReference>
<dbReference type="GO" id="GO:0034709">
    <property type="term" value="C:methylosome"/>
    <property type="evidence" value="ECO:0007669"/>
    <property type="project" value="TreeGrafter"/>
</dbReference>
<dbReference type="PANTHER" id="PTHR46853">
    <property type="entry name" value="METHYLOSOME PROTEIN 50"/>
    <property type="match status" value="1"/>
</dbReference>
<dbReference type="AlphaFoldDB" id="A0A9D4SR39"/>
<dbReference type="InterPro" id="IPR015943">
    <property type="entry name" value="WD40/YVTN_repeat-like_dom_sf"/>
</dbReference>
<reference evidence="3" key="2">
    <citation type="submission" date="2021-09" db="EMBL/GenBank/DDBJ databases">
        <authorList>
            <person name="Jia N."/>
            <person name="Wang J."/>
            <person name="Shi W."/>
            <person name="Du L."/>
            <person name="Sun Y."/>
            <person name="Zhan W."/>
            <person name="Jiang J."/>
            <person name="Wang Q."/>
            <person name="Zhang B."/>
            <person name="Ji P."/>
            <person name="Sakyi L.B."/>
            <person name="Cui X."/>
            <person name="Yuan T."/>
            <person name="Jiang B."/>
            <person name="Yang W."/>
            <person name="Lam T.T.-Y."/>
            <person name="Chang Q."/>
            <person name="Ding S."/>
            <person name="Wang X."/>
            <person name="Zhu J."/>
            <person name="Ruan X."/>
            <person name="Zhao L."/>
            <person name="Wei J."/>
            <person name="Que T."/>
            <person name="Du C."/>
            <person name="Cheng J."/>
            <person name="Dai P."/>
            <person name="Han X."/>
            <person name="Huang E."/>
            <person name="Gao Y."/>
            <person name="Liu J."/>
            <person name="Shao H."/>
            <person name="Ye R."/>
            <person name="Li L."/>
            <person name="Wei W."/>
            <person name="Wang X."/>
            <person name="Wang C."/>
            <person name="Huo Q."/>
            <person name="Li W."/>
            <person name="Guo W."/>
            <person name="Chen H."/>
            <person name="Chen S."/>
            <person name="Zhou L."/>
            <person name="Zhou L."/>
            <person name="Ni X."/>
            <person name="Tian J."/>
            <person name="Zhou Y."/>
            <person name="Sheng Y."/>
            <person name="Liu T."/>
            <person name="Pan Y."/>
            <person name="Xia L."/>
            <person name="Li J."/>
            <person name="Zhao F."/>
            <person name="Cao W."/>
        </authorList>
    </citation>
    <scope>NUCLEOTIDE SEQUENCE</scope>
    <source>
        <strain evidence="3">Rsan-2018</strain>
        <tissue evidence="3">Larvae</tissue>
    </source>
</reference>
<dbReference type="PANTHER" id="PTHR46853:SF1">
    <property type="entry name" value="METHYLOSOME PROTEIN 50"/>
    <property type="match status" value="1"/>
</dbReference>
<dbReference type="InterPro" id="IPR036322">
    <property type="entry name" value="WD40_repeat_dom_sf"/>
</dbReference>
<evidence type="ECO:0000313" key="4">
    <source>
        <dbReference type="Proteomes" id="UP000821837"/>
    </source>
</evidence>
<evidence type="ECO:0000313" key="3">
    <source>
        <dbReference type="EMBL" id="KAH7940371.1"/>
    </source>
</evidence>
<dbReference type="GO" id="GO:0007309">
    <property type="term" value="P:oocyte axis specification"/>
    <property type="evidence" value="ECO:0007669"/>
    <property type="project" value="TreeGrafter"/>
</dbReference>
<organism evidence="3 4">
    <name type="scientific">Rhipicephalus sanguineus</name>
    <name type="common">Brown dog tick</name>
    <name type="synonym">Ixodes sanguineus</name>
    <dbReference type="NCBI Taxonomy" id="34632"/>
    <lineage>
        <taxon>Eukaryota</taxon>
        <taxon>Metazoa</taxon>
        <taxon>Ecdysozoa</taxon>
        <taxon>Arthropoda</taxon>
        <taxon>Chelicerata</taxon>
        <taxon>Arachnida</taxon>
        <taxon>Acari</taxon>
        <taxon>Parasitiformes</taxon>
        <taxon>Ixodida</taxon>
        <taxon>Ixodoidea</taxon>
        <taxon>Ixodidae</taxon>
        <taxon>Rhipicephalinae</taxon>
        <taxon>Rhipicephalus</taxon>
        <taxon>Rhipicephalus</taxon>
    </lineage>
</organism>
<proteinExistence type="predicted"/>
<dbReference type="EMBL" id="JABSTV010001254">
    <property type="protein sequence ID" value="KAH7940371.1"/>
    <property type="molecule type" value="Genomic_DNA"/>
</dbReference>
<dbReference type="Proteomes" id="UP000821837">
    <property type="component" value="Chromosome 8"/>
</dbReference>
<keyword evidence="4" id="KW-1185">Reference proteome</keyword>
<dbReference type="InterPro" id="IPR052139">
    <property type="entry name" value="Methylosome_Comp_WDR77"/>
</dbReference>
<evidence type="ECO:0000256" key="1">
    <source>
        <dbReference type="ARBA" id="ARBA00004496"/>
    </source>
</evidence>